<dbReference type="InterPro" id="IPR018253">
    <property type="entry name" value="DnaJ_domain_CS"/>
</dbReference>
<reference evidence="3" key="2">
    <citation type="submission" date="2020-04" db="EMBL/GenBank/DDBJ databases">
        <authorList>
            <person name="Santos R.A.C."/>
            <person name="Steenwyk J.L."/>
            <person name="Rivero-Menendez O."/>
            <person name="Mead M.E."/>
            <person name="Silva L.P."/>
            <person name="Bastos R.W."/>
            <person name="Alastruey-Izquierdo A."/>
            <person name="Goldman G.H."/>
            <person name="Rokas A."/>
        </authorList>
    </citation>
    <scope>NUCLEOTIDE SEQUENCE</scope>
    <source>
        <strain evidence="3">CNM-CM6805</strain>
    </source>
</reference>
<feature type="compositionally biased region" description="Basic and acidic residues" evidence="1">
    <location>
        <begin position="26"/>
        <end position="49"/>
    </location>
</feature>
<organism evidence="3 4">
    <name type="scientific">Aspergillus fumigatiaffinis</name>
    <dbReference type="NCBI Taxonomy" id="340414"/>
    <lineage>
        <taxon>Eukaryota</taxon>
        <taxon>Fungi</taxon>
        <taxon>Dikarya</taxon>
        <taxon>Ascomycota</taxon>
        <taxon>Pezizomycotina</taxon>
        <taxon>Eurotiomycetes</taxon>
        <taxon>Eurotiomycetidae</taxon>
        <taxon>Eurotiales</taxon>
        <taxon>Aspergillaceae</taxon>
        <taxon>Aspergillus</taxon>
        <taxon>Aspergillus subgen. Fumigati</taxon>
    </lineage>
</organism>
<protein>
    <recommendedName>
        <fullName evidence="2">J domain-containing protein</fullName>
    </recommendedName>
</protein>
<reference evidence="3" key="1">
    <citation type="journal article" date="2020" name="bioRxiv">
        <title>Genomic and phenotypic heterogeneity of clinical isolates of the human pathogens Aspergillus fumigatus, Aspergillus lentulus and Aspergillus fumigatiaffinis.</title>
        <authorList>
            <person name="dos Santos R.A.C."/>
            <person name="Steenwyk J.L."/>
            <person name="Rivero-Menendez O."/>
            <person name="Mead M.E."/>
            <person name="Silva L.P."/>
            <person name="Bastos R.W."/>
            <person name="Alastruey-Izquierdo A."/>
            <person name="Goldman G.H."/>
            <person name="Rokas A."/>
        </authorList>
    </citation>
    <scope>NUCLEOTIDE SEQUENCE</scope>
    <source>
        <strain evidence="3">CNM-CM6805</strain>
    </source>
</reference>
<feature type="compositionally biased region" description="Polar residues" evidence="1">
    <location>
        <begin position="465"/>
        <end position="483"/>
    </location>
</feature>
<accession>A0A8H4GV35</accession>
<evidence type="ECO:0000313" key="4">
    <source>
        <dbReference type="Proteomes" id="UP000653565"/>
    </source>
</evidence>
<dbReference type="PROSITE" id="PS00636">
    <property type="entry name" value="DNAJ_1"/>
    <property type="match status" value="1"/>
</dbReference>
<evidence type="ECO:0000256" key="1">
    <source>
        <dbReference type="SAM" id="MobiDB-lite"/>
    </source>
</evidence>
<feature type="compositionally biased region" description="Polar residues" evidence="1">
    <location>
        <begin position="382"/>
        <end position="423"/>
    </location>
</feature>
<dbReference type="SMART" id="SM00271">
    <property type="entry name" value="DnaJ"/>
    <property type="match status" value="1"/>
</dbReference>
<dbReference type="FunFam" id="1.10.287.110:FF:000096">
    <property type="entry name" value="DnaJ domain protein"/>
    <property type="match status" value="1"/>
</dbReference>
<name>A0A8H4GV35_9EURO</name>
<feature type="region of interest" description="Disordered" evidence="1">
    <location>
        <begin position="578"/>
        <end position="598"/>
    </location>
</feature>
<feature type="domain" description="J" evidence="2">
    <location>
        <begin position="9"/>
        <end position="75"/>
    </location>
</feature>
<keyword evidence="4" id="KW-1185">Reference proteome</keyword>
<feature type="compositionally biased region" description="Polar residues" evidence="1">
    <location>
        <begin position="165"/>
        <end position="174"/>
    </location>
</feature>
<feature type="compositionally biased region" description="Polar residues" evidence="1">
    <location>
        <begin position="213"/>
        <end position="223"/>
    </location>
</feature>
<gene>
    <name evidence="3" type="ORF">CNMCM6805_001857</name>
</gene>
<evidence type="ECO:0000259" key="2">
    <source>
        <dbReference type="PROSITE" id="PS50076"/>
    </source>
</evidence>
<dbReference type="Gene3D" id="1.10.287.110">
    <property type="entry name" value="DnaJ domain"/>
    <property type="match status" value="1"/>
</dbReference>
<dbReference type="InterPro" id="IPR036869">
    <property type="entry name" value="J_dom_sf"/>
</dbReference>
<feature type="compositionally biased region" description="Basic and acidic residues" evidence="1">
    <location>
        <begin position="255"/>
        <end position="264"/>
    </location>
</feature>
<dbReference type="InterPro" id="IPR001623">
    <property type="entry name" value="DnaJ_domain"/>
</dbReference>
<proteinExistence type="predicted"/>
<feature type="region of interest" description="Disordered" evidence="1">
    <location>
        <begin position="160"/>
        <end position="432"/>
    </location>
</feature>
<dbReference type="PANTHER" id="PTHR24074">
    <property type="entry name" value="CO-CHAPERONE PROTEIN DJLA"/>
    <property type="match status" value="1"/>
</dbReference>
<dbReference type="EMBL" id="JAAAPX010000143">
    <property type="protein sequence ID" value="KAF4228843.1"/>
    <property type="molecule type" value="Genomic_DNA"/>
</dbReference>
<feature type="compositionally biased region" description="Basic and acidic residues" evidence="1">
    <location>
        <begin position="1"/>
        <end position="11"/>
    </location>
</feature>
<dbReference type="Proteomes" id="UP000653565">
    <property type="component" value="Unassembled WGS sequence"/>
</dbReference>
<dbReference type="SUPFAM" id="SSF46565">
    <property type="entry name" value="Chaperone J-domain"/>
    <property type="match status" value="1"/>
</dbReference>
<feature type="region of interest" description="Disordered" evidence="1">
    <location>
        <begin position="531"/>
        <end position="564"/>
    </location>
</feature>
<feature type="compositionally biased region" description="Polar residues" evidence="1">
    <location>
        <begin position="107"/>
        <end position="127"/>
    </location>
</feature>
<dbReference type="PROSITE" id="PS50076">
    <property type="entry name" value="DNAJ_2"/>
    <property type="match status" value="1"/>
</dbReference>
<dbReference type="AlphaFoldDB" id="A0A8H4GV35"/>
<feature type="region of interest" description="Disordered" evidence="1">
    <location>
        <begin position="445"/>
        <end position="501"/>
    </location>
</feature>
<feature type="compositionally biased region" description="Polar residues" evidence="1">
    <location>
        <begin position="533"/>
        <end position="543"/>
    </location>
</feature>
<comment type="caution">
    <text evidence="3">The sequence shown here is derived from an EMBL/GenBank/DDBJ whole genome shotgun (WGS) entry which is preliminary data.</text>
</comment>
<dbReference type="InterPro" id="IPR050817">
    <property type="entry name" value="DjlA_DnaK_co-chaperone"/>
</dbReference>
<dbReference type="Pfam" id="PF00226">
    <property type="entry name" value="DnaJ"/>
    <property type="match status" value="1"/>
</dbReference>
<feature type="region of interest" description="Disordered" evidence="1">
    <location>
        <begin position="1"/>
        <end position="127"/>
    </location>
</feature>
<feature type="compositionally biased region" description="Basic and acidic residues" evidence="1">
    <location>
        <begin position="302"/>
        <end position="320"/>
    </location>
</feature>
<dbReference type="PRINTS" id="PR00625">
    <property type="entry name" value="JDOMAIN"/>
</dbReference>
<evidence type="ECO:0000313" key="3">
    <source>
        <dbReference type="EMBL" id="KAF4228843.1"/>
    </source>
</evidence>
<feature type="compositionally biased region" description="Polar residues" evidence="1">
    <location>
        <begin position="324"/>
        <end position="350"/>
    </location>
</feature>
<sequence>MVKPDVNRDYYEDLDLTASANEEDIKEQYRKLARKFHPDRNPGREHEFTPKFQAIQAAHEILSNPQQRRKYDMDRLQAGYGNRYGPSKPDTHRRTPANPYPSATPPKAQTSRQPFSGRPQSSHSAYSTGTQSYANYWRSCPKPPWEKTYGAGRTGADAHRRFQGTWGNSTTGRSRFNPRTARAGYTDSVPRPNATPTGQPTRPKTAYEYFKTPTDQSSRTQSTPKKHGFAPRSASGDEPMAANTSSYTTVHRRERFQAPDDYQREAAPTTSTEKPAAPSGCGAENTREPISKQTGGKNAGTDGDRTSFSESGHHSDDVRHSLKRSSAQSRAPHTGRSSPGSGQRKSTCSKSRSDGGQKCNFINSTDTDDTLARETRTIPKSGPQNRKSANLHSQTGSAPRNDSSKQPASDPNLTPNVGQTPLNGTFKRRSGDDLRKAFTAEDWRGDFGYGSFTSPATENDRPDTDQSLNSHGRASARASTSRPGQRDLFGQGLSRSPSVSWQPHRAFPKAKFSLQEWADAFKSWQVFMAQHEAPQQENTQRPRGSNKRAEPRYKALRTTPQPASIATEAEEVQNTIRGSIAQEATGGDPGDVEAMDLD</sequence>
<dbReference type="CDD" id="cd06257">
    <property type="entry name" value="DnaJ"/>
    <property type="match status" value="1"/>
</dbReference>